<dbReference type="InterPro" id="IPR046341">
    <property type="entry name" value="SET_dom_sf"/>
</dbReference>
<dbReference type="PANTHER" id="PTHR13271:SF76">
    <property type="entry name" value="SET DOMAIN-CONTAINING PROTEIN 8"/>
    <property type="match status" value="1"/>
</dbReference>
<dbReference type="Gene3D" id="3.90.1410.10">
    <property type="entry name" value="set domain protein methyltransferase, domain 1"/>
    <property type="match status" value="1"/>
</dbReference>
<dbReference type="GO" id="GO:0016279">
    <property type="term" value="F:protein-lysine N-methyltransferase activity"/>
    <property type="evidence" value="ECO:0007669"/>
    <property type="project" value="TreeGrafter"/>
</dbReference>
<dbReference type="KEGG" id="uvi:66061303"/>
<dbReference type="RefSeq" id="XP_042993957.1">
    <property type="nucleotide sequence ID" value="XM_043138023.1"/>
</dbReference>
<keyword evidence="3" id="KW-1185">Reference proteome</keyword>
<proteinExistence type="predicted"/>
<dbReference type="GO" id="GO:0005634">
    <property type="term" value="C:nucleus"/>
    <property type="evidence" value="ECO:0007669"/>
    <property type="project" value="TreeGrafter"/>
</dbReference>
<dbReference type="SUPFAM" id="SSF82199">
    <property type="entry name" value="SET domain"/>
    <property type="match status" value="1"/>
</dbReference>
<sequence>MPAQLPIDAFPAWAHVNNVCFQNVILKEVGDEKGVGLLAESQFKSVSKQSSSEKTSVLLQVPHDLVLSAEAVDGYAKVDGNFKQLLEVAGGLSTRHDMMLYLISHLTQTRRPGGLTPTPWTKYIRFLPRPVPVPTMWTEPERILLHGTSLETALKAKFIRLADEFGQLREKSMGLAFWNALFWKDETVSLEDWILADAWYRSRCLELPRSGTSMVPGLDMVNHSGLPAAYYDENTKDEVLLAVRPGTSLAAGEEVTISYGDAKPASEMLFSYGFIDSANAVYKLSLPLDPLPDDPLAKAKLHVFGESPLVTLSLATEEGKGGEPGLATWYSPFVYLMCLNEEDGLSFQLLQDVSGGRELRLLWQDADVTDRVHDFENLIRGHPLCKVFELRAVSALHQTVEEQLVRADRGPSDAELEALQQAGVLRSERVAAAQTLKEVERKVMASAVRTLERERDFLLANHDVIAYLGSVENPPVGQAPQGTILSEHEDDFS</sequence>
<dbReference type="InterPro" id="IPR050600">
    <property type="entry name" value="SETD3_SETD6_MTase"/>
</dbReference>
<evidence type="ECO:0000313" key="3">
    <source>
        <dbReference type="Proteomes" id="UP000027002"/>
    </source>
</evidence>
<dbReference type="PROSITE" id="PS50280">
    <property type="entry name" value="SET"/>
    <property type="match status" value="1"/>
</dbReference>
<accession>A0A8E5HJ07</accession>
<reference evidence="2" key="1">
    <citation type="submission" date="2020-03" db="EMBL/GenBank/DDBJ databases">
        <title>A mixture of massive structural variations and highly conserved coding sequences in Ustilaginoidea virens genome.</title>
        <authorList>
            <person name="Zhang K."/>
            <person name="Zhao Z."/>
            <person name="Zhang Z."/>
            <person name="Li Y."/>
            <person name="Hsiang T."/>
            <person name="Sun W."/>
        </authorList>
    </citation>
    <scope>NUCLEOTIDE SEQUENCE</scope>
    <source>
        <strain evidence="2">UV-8b</strain>
    </source>
</reference>
<name>A0A8E5HJ07_USTVR</name>
<gene>
    <name evidence="2" type="ORF">UV8b_00525</name>
</gene>
<feature type="domain" description="SET" evidence="1">
    <location>
        <begin position="128"/>
        <end position="260"/>
    </location>
</feature>
<dbReference type="OrthoDB" id="441812at2759"/>
<protein>
    <recommendedName>
        <fullName evidence="1">SET domain-containing protein</fullName>
    </recommendedName>
</protein>
<evidence type="ECO:0000313" key="2">
    <source>
        <dbReference type="EMBL" id="QUC16284.1"/>
    </source>
</evidence>
<organism evidence="2 3">
    <name type="scientific">Ustilaginoidea virens</name>
    <name type="common">Rice false smut fungus</name>
    <name type="synonym">Villosiclava virens</name>
    <dbReference type="NCBI Taxonomy" id="1159556"/>
    <lineage>
        <taxon>Eukaryota</taxon>
        <taxon>Fungi</taxon>
        <taxon>Dikarya</taxon>
        <taxon>Ascomycota</taxon>
        <taxon>Pezizomycotina</taxon>
        <taxon>Sordariomycetes</taxon>
        <taxon>Hypocreomycetidae</taxon>
        <taxon>Hypocreales</taxon>
        <taxon>Clavicipitaceae</taxon>
        <taxon>Ustilaginoidea</taxon>
    </lineage>
</organism>
<dbReference type="Proteomes" id="UP000027002">
    <property type="component" value="Chromosome 1"/>
</dbReference>
<dbReference type="InterPro" id="IPR001214">
    <property type="entry name" value="SET_dom"/>
</dbReference>
<dbReference type="CDD" id="cd10527">
    <property type="entry name" value="SET_LSMT"/>
    <property type="match status" value="1"/>
</dbReference>
<evidence type="ECO:0000259" key="1">
    <source>
        <dbReference type="PROSITE" id="PS50280"/>
    </source>
</evidence>
<dbReference type="GeneID" id="66061303"/>
<dbReference type="AlphaFoldDB" id="A0A8E5HJ07"/>
<dbReference type="EMBL" id="CP072753">
    <property type="protein sequence ID" value="QUC16284.1"/>
    <property type="molecule type" value="Genomic_DNA"/>
</dbReference>
<dbReference type="PANTHER" id="PTHR13271">
    <property type="entry name" value="UNCHARACTERIZED PUTATIVE METHYLTRANSFERASE"/>
    <property type="match status" value="1"/>
</dbReference>